<sequence>MATLFYFPHLSTPQLQLWDPFFSSSWNQPRSLRITRENAQIILPTDACVHVGNLPSGLCTEVLQLELEQVFFQFGTCWAQVREGKRGLLSGWVQFTQRSHAQAAIEQHRKIFLRQRPLRVQAANGLSITSLVDSADIALSNNITGNRVEPVARREERAGLSNPPLYMPSMAIPPRQPTAYGPTMQYSWSPALPVYGAFYVPPPPPPPVSVPHTYIPQPSFYPSPQSSNTVDTQSTQSLSTASTASTASTQPTDSGCNSVVVFEADQEIEGNMDNHFSLPCDMPLSTGRTIRDYVNDAKRLRGIDLSEEATCALISELEEEARNQGLLSLLDSEPD</sequence>
<evidence type="ECO:0000256" key="1">
    <source>
        <dbReference type="PROSITE-ProRule" id="PRU00176"/>
    </source>
</evidence>
<evidence type="ECO:0000313" key="5">
    <source>
        <dbReference type="Proteomes" id="UP001143548"/>
    </source>
</evidence>
<accession>A0A9W5YMD8</accession>
<dbReference type="PROSITE" id="PS50102">
    <property type="entry name" value="RRM"/>
    <property type="match status" value="1"/>
</dbReference>
<reference evidence="4" key="1">
    <citation type="submission" date="2022-07" db="EMBL/GenBank/DDBJ databases">
        <title>Taxonomy of Aspergillus series Nigri: significant species reduction supported by multi-species coalescent approaches.</title>
        <authorList>
            <person name="Bian C."/>
            <person name="Kusuya Y."/>
            <person name="Sklenar F."/>
            <person name="D'hooge E."/>
            <person name="Yaguchi T."/>
            <person name="Takahashi H."/>
            <person name="Hubka V."/>
        </authorList>
    </citation>
    <scope>NUCLEOTIDE SEQUENCE</scope>
    <source>
        <strain evidence="4">CBS 733.88</strain>
    </source>
</reference>
<gene>
    <name evidence="4" type="ORF">AbraCBS73388_005859</name>
</gene>
<proteinExistence type="predicted"/>
<name>A0A9W5YMD8_9EURO</name>
<evidence type="ECO:0000259" key="3">
    <source>
        <dbReference type="PROSITE" id="PS50102"/>
    </source>
</evidence>
<feature type="compositionally biased region" description="Low complexity" evidence="2">
    <location>
        <begin position="219"/>
        <end position="254"/>
    </location>
</feature>
<dbReference type="Proteomes" id="UP001143548">
    <property type="component" value="Unassembled WGS sequence"/>
</dbReference>
<dbReference type="EMBL" id="BROQ01000029">
    <property type="protein sequence ID" value="GKZ20500.1"/>
    <property type="molecule type" value="Genomic_DNA"/>
</dbReference>
<dbReference type="InterPro" id="IPR035979">
    <property type="entry name" value="RBD_domain_sf"/>
</dbReference>
<protein>
    <recommendedName>
        <fullName evidence="3">RRM domain-containing protein</fullName>
    </recommendedName>
</protein>
<dbReference type="InterPro" id="IPR000504">
    <property type="entry name" value="RRM_dom"/>
</dbReference>
<comment type="caution">
    <text evidence="4">The sequence shown here is derived from an EMBL/GenBank/DDBJ whole genome shotgun (WGS) entry which is preliminary data.</text>
</comment>
<evidence type="ECO:0000313" key="4">
    <source>
        <dbReference type="EMBL" id="GKZ20500.1"/>
    </source>
</evidence>
<dbReference type="SUPFAM" id="SSF54928">
    <property type="entry name" value="RNA-binding domain, RBD"/>
    <property type="match status" value="1"/>
</dbReference>
<dbReference type="GO" id="GO:0003723">
    <property type="term" value="F:RNA binding"/>
    <property type="evidence" value="ECO:0007669"/>
    <property type="project" value="UniProtKB-UniRule"/>
</dbReference>
<dbReference type="CDD" id="cd00590">
    <property type="entry name" value="RRM_SF"/>
    <property type="match status" value="1"/>
</dbReference>
<dbReference type="Gene3D" id="3.30.70.330">
    <property type="match status" value="1"/>
</dbReference>
<feature type="domain" description="RRM" evidence="3">
    <location>
        <begin position="47"/>
        <end position="125"/>
    </location>
</feature>
<feature type="region of interest" description="Disordered" evidence="2">
    <location>
        <begin position="219"/>
        <end position="256"/>
    </location>
</feature>
<dbReference type="InterPro" id="IPR012677">
    <property type="entry name" value="Nucleotide-bd_a/b_plait_sf"/>
</dbReference>
<organism evidence="4 5">
    <name type="scientific">Aspergillus brasiliensis</name>
    <dbReference type="NCBI Taxonomy" id="319629"/>
    <lineage>
        <taxon>Eukaryota</taxon>
        <taxon>Fungi</taxon>
        <taxon>Dikarya</taxon>
        <taxon>Ascomycota</taxon>
        <taxon>Pezizomycotina</taxon>
        <taxon>Eurotiomycetes</taxon>
        <taxon>Eurotiomycetidae</taxon>
        <taxon>Eurotiales</taxon>
        <taxon>Aspergillaceae</taxon>
        <taxon>Aspergillus</taxon>
        <taxon>Aspergillus subgen. Circumdati</taxon>
    </lineage>
</organism>
<dbReference type="AlphaFoldDB" id="A0A9W5YMD8"/>
<evidence type="ECO:0000256" key="2">
    <source>
        <dbReference type="SAM" id="MobiDB-lite"/>
    </source>
</evidence>
<keyword evidence="1" id="KW-0694">RNA-binding</keyword>